<feature type="region of interest" description="Disordered" evidence="3">
    <location>
        <begin position="1"/>
        <end position="38"/>
    </location>
</feature>
<dbReference type="InterPro" id="IPR048254">
    <property type="entry name" value="CDP_ALCOHOL_P_TRANSF_CS"/>
</dbReference>
<dbReference type="EMBL" id="FOKA01000004">
    <property type="protein sequence ID" value="SFA95551.1"/>
    <property type="molecule type" value="Genomic_DNA"/>
</dbReference>
<dbReference type="OrthoDB" id="7390033at2"/>
<dbReference type="InterPro" id="IPR000462">
    <property type="entry name" value="CDP-OH_P_trans"/>
</dbReference>
<evidence type="ECO:0000256" key="4">
    <source>
        <dbReference type="SAM" id="Phobius"/>
    </source>
</evidence>
<dbReference type="AlphaFoldDB" id="A0A1I0X3Q1"/>
<proteinExistence type="inferred from homology"/>
<evidence type="ECO:0000313" key="6">
    <source>
        <dbReference type="Proteomes" id="UP000199012"/>
    </source>
</evidence>
<dbReference type="Gene3D" id="1.20.120.1760">
    <property type="match status" value="1"/>
</dbReference>
<dbReference type="GO" id="GO:0008654">
    <property type="term" value="P:phospholipid biosynthetic process"/>
    <property type="evidence" value="ECO:0007669"/>
    <property type="project" value="InterPro"/>
</dbReference>
<dbReference type="Proteomes" id="UP000199012">
    <property type="component" value="Unassembled WGS sequence"/>
</dbReference>
<dbReference type="InterPro" id="IPR043130">
    <property type="entry name" value="CDP-OH_PTrfase_TM_dom"/>
</dbReference>
<feature type="transmembrane region" description="Helical" evidence="4">
    <location>
        <begin position="109"/>
        <end position="124"/>
    </location>
</feature>
<feature type="transmembrane region" description="Helical" evidence="4">
    <location>
        <begin position="247"/>
        <end position="265"/>
    </location>
</feature>
<keyword evidence="4" id="KW-1133">Transmembrane helix</keyword>
<dbReference type="GO" id="GO:0016780">
    <property type="term" value="F:phosphotransferase activity, for other substituted phosphate groups"/>
    <property type="evidence" value="ECO:0007669"/>
    <property type="project" value="InterPro"/>
</dbReference>
<gene>
    <name evidence="5" type="ORF">SAMN05421867_10499</name>
</gene>
<feature type="compositionally biased region" description="Low complexity" evidence="3">
    <location>
        <begin position="24"/>
        <end position="37"/>
    </location>
</feature>
<feature type="compositionally biased region" description="Pro residues" evidence="3">
    <location>
        <begin position="14"/>
        <end position="23"/>
    </location>
</feature>
<evidence type="ECO:0000313" key="5">
    <source>
        <dbReference type="EMBL" id="SFA95551.1"/>
    </source>
</evidence>
<evidence type="ECO:0000256" key="1">
    <source>
        <dbReference type="ARBA" id="ARBA00022679"/>
    </source>
</evidence>
<organism evidence="5 6">
    <name type="scientific">Cellulomonas marina</name>
    <dbReference type="NCBI Taxonomy" id="988821"/>
    <lineage>
        <taxon>Bacteria</taxon>
        <taxon>Bacillati</taxon>
        <taxon>Actinomycetota</taxon>
        <taxon>Actinomycetes</taxon>
        <taxon>Micrococcales</taxon>
        <taxon>Cellulomonadaceae</taxon>
        <taxon>Cellulomonas</taxon>
    </lineage>
</organism>
<reference evidence="5 6" key="1">
    <citation type="submission" date="2016-10" db="EMBL/GenBank/DDBJ databases">
        <authorList>
            <person name="de Groot N.N."/>
        </authorList>
    </citation>
    <scope>NUCLEOTIDE SEQUENCE [LARGE SCALE GENOMIC DNA]</scope>
    <source>
        <strain evidence="5 6">CGMCC 4.6945</strain>
    </source>
</reference>
<dbReference type="PROSITE" id="PS00379">
    <property type="entry name" value="CDP_ALCOHOL_P_TRANSF"/>
    <property type="match status" value="1"/>
</dbReference>
<accession>A0A1I0X3Q1</accession>
<sequence length="281" mass="29460">MTSTPTSTHDRPGDPVPTSPTAPPTDARTAAPTGTRAARYRDGVRTLAGLQKTSKGAPAYSRYVNRWLGRRLAAAAHVVGLTPNAVTGLSALCSFAAIAAVALVRPTPVVGVLVALGLVVGYALDSADGQLARLTGTGSPAGEWLDHVVDVVKTATMHLAVAVSLHRFTDLDDAWLLVPLVWSVVAVVSFFAMTLTDQLRRAARGRSGQFMAKDGSSSLLYSLAVSPTDYGLLCLVFVALAWTSAFLALYGLLLVACAGFLALALPKWYREIRRTGAAGEA</sequence>
<dbReference type="Pfam" id="PF01066">
    <property type="entry name" value="CDP-OH_P_transf"/>
    <property type="match status" value="1"/>
</dbReference>
<comment type="similarity">
    <text evidence="2">Belongs to the CDP-alcohol phosphatidyltransferase class-I family.</text>
</comment>
<evidence type="ECO:0000256" key="3">
    <source>
        <dbReference type="SAM" id="MobiDB-lite"/>
    </source>
</evidence>
<name>A0A1I0X3Q1_9CELL</name>
<keyword evidence="6" id="KW-1185">Reference proteome</keyword>
<keyword evidence="1 2" id="KW-0808">Transferase</keyword>
<dbReference type="GO" id="GO:0016020">
    <property type="term" value="C:membrane"/>
    <property type="evidence" value="ECO:0007669"/>
    <property type="project" value="InterPro"/>
</dbReference>
<keyword evidence="4" id="KW-0812">Transmembrane</keyword>
<feature type="transmembrane region" description="Helical" evidence="4">
    <location>
        <begin position="218"/>
        <end position="241"/>
    </location>
</feature>
<protein>
    <submittedName>
        <fullName evidence="5">CDP-alcohol phosphatidyltransferase</fullName>
    </submittedName>
</protein>
<dbReference type="STRING" id="988821.SAMN05421867_10499"/>
<dbReference type="RefSeq" id="WP_090031486.1">
    <property type="nucleotide sequence ID" value="NZ_BONM01000010.1"/>
</dbReference>
<evidence type="ECO:0000256" key="2">
    <source>
        <dbReference type="RuleBase" id="RU003750"/>
    </source>
</evidence>
<keyword evidence="4" id="KW-0472">Membrane</keyword>
<feature type="transmembrane region" description="Helical" evidence="4">
    <location>
        <begin position="174"/>
        <end position="197"/>
    </location>
</feature>